<dbReference type="SUPFAM" id="SSF52058">
    <property type="entry name" value="L domain-like"/>
    <property type="match status" value="1"/>
</dbReference>
<gene>
    <name evidence="3" type="ORF">DCAR_0101685</name>
</gene>
<dbReference type="Gene3D" id="3.80.10.10">
    <property type="entry name" value="Ribonuclease Inhibitor"/>
    <property type="match status" value="1"/>
</dbReference>
<accession>A0AAF0W3G6</accession>
<dbReference type="Pfam" id="PF23598">
    <property type="entry name" value="LRR_14"/>
    <property type="match status" value="1"/>
</dbReference>
<feature type="domain" description="Disease resistance R13L4/SHOC-2-like LRR" evidence="2">
    <location>
        <begin position="3"/>
        <end position="78"/>
    </location>
</feature>
<dbReference type="AlphaFoldDB" id="A0AAF0W3G6"/>
<evidence type="ECO:0000259" key="2">
    <source>
        <dbReference type="Pfam" id="PF23598"/>
    </source>
</evidence>
<keyword evidence="1" id="KW-0677">Repeat</keyword>
<name>A0AAF0W3G6_DAUCS</name>
<evidence type="ECO:0000256" key="1">
    <source>
        <dbReference type="ARBA" id="ARBA00022737"/>
    </source>
</evidence>
<dbReference type="EMBL" id="CP093343">
    <property type="protein sequence ID" value="WOG82520.1"/>
    <property type="molecule type" value="Genomic_DNA"/>
</dbReference>
<reference evidence="3" key="1">
    <citation type="journal article" date="2016" name="Nat. Genet.">
        <title>A high-quality carrot genome assembly provides new insights into carotenoid accumulation and asterid genome evolution.</title>
        <authorList>
            <person name="Iorizzo M."/>
            <person name="Ellison S."/>
            <person name="Senalik D."/>
            <person name="Zeng P."/>
            <person name="Satapoomin P."/>
            <person name="Huang J."/>
            <person name="Bowman M."/>
            <person name="Iovene M."/>
            <person name="Sanseverino W."/>
            <person name="Cavagnaro P."/>
            <person name="Yildiz M."/>
            <person name="Macko-Podgorni A."/>
            <person name="Moranska E."/>
            <person name="Grzebelus E."/>
            <person name="Grzebelus D."/>
            <person name="Ashrafi H."/>
            <person name="Zheng Z."/>
            <person name="Cheng S."/>
            <person name="Spooner D."/>
            <person name="Van Deynze A."/>
            <person name="Simon P."/>
        </authorList>
    </citation>
    <scope>NUCLEOTIDE SEQUENCE</scope>
    <source>
        <tissue evidence="3">Leaf</tissue>
    </source>
</reference>
<protein>
    <recommendedName>
        <fullName evidence="2">Disease resistance R13L4/SHOC-2-like LRR domain-containing protein</fullName>
    </recommendedName>
</protein>
<dbReference type="PANTHER" id="PTHR47186:SF14">
    <property type="entry name" value="PROTEIN KINASE DOMAIN-CONTAINING PROTEIN"/>
    <property type="match status" value="1"/>
</dbReference>
<proteinExistence type="predicted"/>
<organism evidence="3 4">
    <name type="scientific">Daucus carota subsp. sativus</name>
    <name type="common">Carrot</name>
    <dbReference type="NCBI Taxonomy" id="79200"/>
    <lineage>
        <taxon>Eukaryota</taxon>
        <taxon>Viridiplantae</taxon>
        <taxon>Streptophyta</taxon>
        <taxon>Embryophyta</taxon>
        <taxon>Tracheophyta</taxon>
        <taxon>Spermatophyta</taxon>
        <taxon>Magnoliopsida</taxon>
        <taxon>eudicotyledons</taxon>
        <taxon>Gunneridae</taxon>
        <taxon>Pentapetalae</taxon>
        <taxon>asterids</taxon>
        <taxon>campanulids</taxon>
        <taxon>Apiales</taxon>
        <taxon>Apiaceae</taxon>
        <taxon>Apioideae</taxon>
        <taxon>Scandiceae</taxon>
        <taxon>Daucinae</taxon>
        <taxon>Daucus</taxon>
        <taxon>Daucus sect. Daucus</taxon>
    </lineage>
</organism>
<dbReference type="InterPro" id="IPR055414">
    <property type="entry name" value="LRR_R13L4/SHOC2-like"/>
</dbReference>
<reference evidence="3" key="2">
    <citation type="submission" date="2022-03" db="EMBL/GenBank/DDBJ databases">
        <title>Draft title - Genomic analysis of global carrot germplasm unveils the trajectory of domestication and the origin of high carotenoid orange carrot.</title>
        <authorList>
            <person name="Iorizzo M."/>
            <person name="Ellison S."/>
            <person name="Senalik D."/>
            <person name="Macko-Podgorni A."/>
            <person name="Grzebelus D."/>
            <person name="Bostan H."/>
            <person name="Rolling W."/>
            <person name="Curaba J."/>
            <person name="Simon P."/>
        </authorList>
    </citation>
    <scope>NUCLEOTIDE SEQUENCE</scope>
    <source>
        <tissue evidence="3">Leaf</tissue>
    </source>
</reference>
<evidence type="ECO:0000313" key="4">
    <source>
        <dbReference type="Proteomes" id="UP000077755"/>
    </source>
</evidence>
<dbReference type="InterPro" id="IPR032675">
    <property type="entry name" value="LRR_dom_sf"/>
</dbReference>
<sequence length="118" mass="13367">MPNLRVLDLSSTSIKTSPLSVSNLIKLRELLLRNCELLMELPHEIGALGNLKVLDLEGTYLACLPKEVGELNKLRCLKDSLYDAVSYRKSKRRVNIIPRTILAKFTQLVSIILIEHKI</sequence>
<evidence type="ECO:0000313" key="3">
    <source>
        <dbReference type="EMBL" id="WOG82520.1"/>
    </source>
</evidence>
<dbReference type="PANTHER" id="PTHR47186">
    <property type="entry name" value="LEUCINE-RICH REPEAT-CONTAINING PROTEIN 57"/>
    <property type="match status" value="1"/>
</dbReference>
<keyword evidence="4" id="KW-1185">Reference proteome</keyword>
<dbReference type="Proteomes" id="UP000077755">
    <property type="component" value="Chromosome 1"/>
</dbReference>